<proteinExistence type="predicted"/>
<reference evidence="5 6" key="1">
    <citation type="submission" date="2019-04" db="EMBL/GenBank/DDBJ databases">
        <authorList>
            <consortium name="Pathogen Informatics"/>
        </authorList>
    </citation>
    <scope>NUCLEOTIDE SEQUENCE [LARGE SCALE GENOMIC DNA]</scope>
    <source>
        <strain evidence="5 6">NCTC9185</strain>
    </source>
</reference>
<dbReference type="AlphaFoldDB" id="A0A4U9D6Q0"/>
<keyword evidence="2" id="KW-0238">DNA-binding</keyword>
<keyword evidence="1" id="KW-0805">Transcription regulation</keyword>
<gene>
    <name evidence="5" type="ORF">NCTC9185_06360</name>
</gene>
<keyword evidence="3" id="KW-0804">Transcription</keyword>
<evidence type="ECO:0000256" key="3">
    <source>
        <dbReference type="ARBA" id="ARBA00023163"/>
    </source>
</evidence>
<dbReference type="Proteomes" id="UP000339249">
    <property type="component" value="Unassembled WGS sequence"/>
</dbReference>
<sequence length="68" mass="7970">MMRRLDFEYEARIAQTYEEHAELLEAIERRQEERAVELITLHIKDAHNGASTITLRCRKARSPKAFGV</sequence>
<dbReference type="InterPro" id="IPR011711">
    <property type="entry name" value="GntR_C"/>
</dbReference>
<dbReference type="Pfam" id="PF07729">
    <property type="entry name" value="FCD"/>
    <property type="match status" value="1"/>
</dbReference>
<accession>A0A4U9D6Q0</accession>
<protein>
    <submittedName>
        <fullName evidence="5">FCD domain</fullName>
    </submittedName>
</protein>
<dbReference type="EMBL" id="CABDVU010000001">
    <property type="protein sequence ID" value="VTN14299.1"/>
    <property type="molecule type" value="Genomic_DNA"/>
</dbReference>
<dbReference type="GO" id="GO:0003677">
    <property type="term" value="F:DNA binding"/>
    <property type="evidence" value="ECO:0007669"/>
    <property type="project" value="UniProtKB-KW"/>
</dbReference>
<evidence type="ECO:0000256" key="1">
    <source>
        <dbReference type="ARBA" id="ARBA00023015"/>
    </source>
</evidence>
<evidence type="ECO:0000259" key="4">
    <source>
        <dbReference type="Pfam" id="PF07729"/>
    </source>
</evidence>
<organism evidence="5 6">
    <name type="scientific">Raoultella terrigena</name>
    <name type="common">Klebsiella terrigena</name>
    <dbReference type="NCBI Taxonomy" id="577"/>
    <lineage>
        <taxon>Bacteria</taxon>
        <taxon>Pseudomonadati</taxon>
        <taxon>Pseudomonadota</taxon>
        <taxon>Gammaproteobacteria</taxon>
        <taxon>Enterobacterales</taxon>
        <taxon>Enterobacteriaceae</taxon>
        <taxon>Klebsiella/Raoultella group</taxon>
        <taxon>Raoultella</taxon>
    </lineage>
</organism>
<evidence type="ECO:0000256" key="2">
    <source>
        <dbReference type="ARBA" id="ARBA00023125"/>
    </source>
</evidence>
<evidence type="ECO:0000313" key="5">
    <source>
        <dbReference type="EMBL" id="VTN14299.1"/>
    </source>
</evidence>
<dbReference type="SUPFAM" id="SSF48008">
    <property type="entry name" value="GntR ligand-binding domain-like"/>
    <property type="match status" value="1"/>
</dbReference>
<dbReference type="InterPro" id="IPR008920">
    <property type="entry name" value="TF_FadR/GntR_C"/>
</dbReference>
<evidence type="ECO:0000313" key="6">
    <source>
        <dbReference type="Proteomes" id="UP000339249"/>
    </source>
</evidence>
<name>A0A4U9D6Q0_RAOTE</name>
<dbReference type="Gene3D" id="1.20.120.530">
    <property type="entry name" value="GntR ligand-binding domain-like"/>
    <property type="match status" value="1"/>
</dbReference>
<feature type="domain" description="GntR C-terminal" evidence="4">
    <location>
        <begin position="2"/>
        <end position="44"/>
    </location>
</feature>